<sequence>MVVKFSFGSKNNMLCGGEVEVFIEVYLKRPELVLVGGGHVSNAIYNFAKFLDFNITVIDDREEWVSEDRFPEANRIIDNIPKALESYPTDENTFIVIATRGHVFDKQALEVALGKKAQYIGMLGSKDKVRTILQGLREKGFKEEELKRVYSPIGLDLGGESPEEIAVSILAEILKVKNKRSGESLRISVF</sequence>
<reference evidence="2 3" key="1">
    <citation type="submission" date="2020-04" db="EMBL/GenBank/DDBJ databases">
        <title>Draft genome sequence of Caldanaerobacter sunterraneus. strain 1523vc isolated from Griffin hot spring, Kamchatka, Russia.</title>
        <authorList>
            <person name="Toshchakov S.V."/>
            <person name="Podosokorskaya O.A."/>
            <person name="Kublanov I.V."/>
            <person name="Korzhenkov A."/>
            <person name="Patrushev M.V."/>
        </authorList>
    </citation>
    <scope>NUCLEOTIDE SEQUENCE [LARGE SCALE GENOMIC DNA]</scope>
    <source>
        <strain evidence="2 3">1523vc</strain>
    </source>
</reference>
<comment type="caution">
    <text evidence="2">The sequence shown here is derived from an EMBL/GenBank/DDBJ whole genome shotgun (WGS) entry which is preliminary data.</text>
</comment>
<dbReference type="InterPro" id="IPR027051">
    <property type="entry name" value="XdhC_Rossmann_dom"/>
</dbReference>
<evidence type="ECO:0000313" key="3">
    <source>
        <dbReference type="Proteomes" id="UP000529861"/>
    </source>
</evidence>
<dbReference type="PANTHER" id="PTHR30388">
    <property type="entry name" value="ALDEHYDE OXIDOREDUCTASE MOLYBDENUM COFACTOR ASSEMBLY PROTEIN"/>
    <property type="match status" value="1"/>
</dbReference>
<evidence type="ECO:0000313" key="2">
    <source>
        <dbReference type="EMBL" id="NNG65911.1"/>
    </source>
</evidence>
<dbReference type="EMBL" id="JABEQB010000003">
    <property type="protein sequence ID" value="NNG65911.1"/>
    <property type="molecule type" value="Genomic_DNA"/>
</dbReference>
<name>A0A7Y2L7N9_9THEO</name>
<accession>A0A7Y2L7N9</accession>
<dbReference type="Proteomes" id="UP000529861">
    <property type="component" value="Unassembled WGS sequence"/>
</dbReference>
<dbReference type="PANTHER" id="PTHR30388:SF6">
    <property type="entry name" value="XANTHINE DEHYDROGENASE SUBUNIT A-RELATED"/>
    <property type="match status" value="1"/>
</dbReference>
<gene>
    <name evidence="2" type="ORF">HKI81_01445</name>
</gene>
<dbReference type="RefSeq" id="WP_170270016.1">
    <property type="nucleotide sequence ID" value="NZ_JABEQB010000003.1"/>
</dbReference>
<proteinExistence type="predicted"/>
<dbReference type="InterPro" id="IPR052698">
    <property type="entry name" value="MoCofactor_Util/Proc"/>
</dbReference>
<dbReference type="Gene3D" id="3.40.50.720">
    <property type="entry name" value="NAD(P)-binding Rossmann-like Domain"/>
    <property type="match status" value="1"/>
</dbReference>
<protein>
    <submittedName>
        <fullName evidence="2">XdhC family protein</fullName>
    </submittedName>
</protein>
<organism evidence="2 3">
    <name type="scientific">Caldanaerobacter subterraneus</name>
    <dbReference type="NCBI Taxonomy" id="911092"/>
    <lineage>
        <taxon>Bacteria</taxon>
        <taxon>Bacillati</taxon>
        <taxon>Bacillota</taxon>
        <taxon>Clostridia</taxon>
        <taxon>Thermoanaerobacterales</taxon>
        <taxon>Thermoanaerobacteraceae</taxon>
        <taxon>Caldanaerobacter</taxon>
    </lineage>
</organism>
<evidence type="ECO:0000259" key="1">
    <source>
        <dbReference type="Pfam" id="PF13478"/>
    </source>
</evidence>
<dbReference type="AlphaFoldDB" id="A0A7Y2L7N9"/>
<dbReference type="Pfam" id="PF13478">
    <property type="entry name" value="XdhC_C"/>
    <property type="match status" value="1"/>
</dbReference>
<feature type="domain" description="XdhC Rossmann" evidence="1">
    <location>
        <begin position="32"/>
        <end position="173"/>
    </location>
</feature>